<comment type="catalytic activity">
    <reaction evidence="5">
        <text>L-glutamate 5-semialdehyde + NAD(+) + H2O = L-glutamate + NADH + 2 H(+)</text>
        <dbReference type="Rhea" id="RHEA:30235"/>
        <dbReference type="ChEBI" id="CHEBI:15377"/>
        <dbReference type="ChEBI" id="CHEBI:15378"/>
        <dbReference type="ChEBI" id="CHEBI:29985"/>
        <dbReference type="ChEBI" id="CHEBI:57540"/>
        <dbReference type="ChEBI" id="CHEBI:57945"/>
        <dbReference type="ChEBI" id="CHEBI:58066"/>
        <dbReference type="EC" id="1.2.1.88"/>
    </reaction>
</comment>
<feature type="compositionally biased region" description="Polar residues" evidence="6">
    <location>
        <begin position="475"/>
        <end position="484"/>
    </location>
</feature>
<dbReference type="Gene3D" id="3.40.605.10">
    <property type="entry name" value="Aldehyde Dehydrogenase, Chain A, domain 1"/>
    <property type="match status" value="1"/>
</dbReference>
<comment type="pathway">
    <text evidence="1">Amino-acid degradation; L-proline degradation into L-glutamate; L-glutamate from L-proline: step 2/2.</text>
</comment>
<dbReference type="SUPFAM" id="SSF53720">
    <property type="entry name" value="ALDH-like"/>
    <property type="match status" value="1"/>
</dbReference>
<dbReference type="AlphaFoldDB" id="A0AAP4BS31"/>
<evidence type="ECO:0000313" key="9">
    <source>
        <dbReference type="EMBL" id="MDK4307862.1"/>
    </source>
</evidence>
<evidence type="ECO:0000256" key="3">
    <source>
        <dbReference type="ARBA" id="ARBA00023002"/>
    </source>
</evidence>
<sequence length="1151" mass="127411">MTANKTAYTPPQDSQDVEACVDAAVERAHEWLKVTKGESSRSTEQLADMVRDPDGVSFTMDFVDRVMRPEDNKVAAEALAELAESPEFLSKIDALMVGAGGFFGPILPNLVMPVARRRMRQMVGHLVLDAESDALNKMLDDAAERGQDLNLNLLGEAVLGEEEAKSRFDRTMELVRNPRVTYVSVKASSLCAQLNHWDHDGSVERLKDRLRPMYREAISRKPQVFINLDMEEYHDLHLTIRLFKELLSEDEFKNLEAGIVVQAYLPDAFEALQELAEFAVERVKNGGAPIKVRIVKGANLSLERVESEVHGWPLAPYLSKAEVDANYIRLLDYILREEYADAIRIGVASHNLFTMGLAVELAEKRGVSRQIDAEMLAGMSPAQAKAVHDVVGRQILYTPVVHMKDFDVAVSYLVRRLEENAESQNFLYALFAPDEASDKGKTPMQDQQERFHASVRDRWKTFAGQRRQQDRNNETGRQTPNTGRFINEPDTDPSLRANREWALEALASNPGEHGVKSVTETSEVDEAINTAVGLADDWAALSGAERCEVLNSVGDELAKARGKLISVAAWEAGKAVDQTDPEISEAIDFATYYGQQAIALDRTQSVFTPNKLTVIVPPWNFPIAIPVGGITAALAAGSAVIIKPAPQVVHCAKVAVDAVRAGLEAAGQNPDLVQLVNADEGEAGKHLISNDKTDAVVLTGASDTGALFRSWKPEMNIYAETSGKNAMIITPACDPDLAVQDLYKSAFGHSGQKCSASSLAILVGSLKDSDRVKNQLVDAVKTLKPGFGTDISVTMNGLVEEPTEKLYRGLTYLEPGEKWLLKPEKLNEEGTLWSPGIRDNVQPGSWYHQNECFGPVLGIMYAETLEEAIEWQNSTGYGLTGGIHSLNDDEVEYWMENVEVGNAYVNRGITGAIVQRQSFGGWKNSVLGPGAKAGGPNYVRQFGTWSEGKLEHHKVEISPRITRLLKDLSERLDSQLSDDDINWLWRAAELDAKNWHNEFGRSNDYTGLVSEANIFRYRPFWERLRVRVGKGYKPREVARQILASEITGVKLNMSATREIAEELQDMGFECQVANTNEFAAELGGVPSTRVRAIGEVEPEAYRAAVKSESVIIDWEVLADGRRELLPYLLEQAVSVTMHRFGIVRPTGHIQR</sequence>
<dbReference type="InterPro" id="IPR016161">
    <property type="entry name" value="Ald_DH/histidinol_DH"/>
</dbReference>
<reference evidence="9" key="1">
    <citation type="submission" date="2023-05" db="EMBL/GenBank/DDBJ databases">
        <title>Metabolic capabilities are highly conserved among human nasal-associated Corynebacterium species in pangenomic analyses.</title>
        <authorList>
            <person name="Tran T.H."/>
            <person name="Roberts A.Q."/>
            <person name="Escapa I.F."/>
            <person name="Gao W."/>
            <person name="Conlan S."/>
            <person name="Kong H."/>
            <person name="Segre J.A."/>
            <person name="Kelly M.S."/>
            <person name="Lemon K.P."/>
        </authorList>
    </citation>
    <scope>NUCLEOTIDE SEQUENCE</scope>
    <source>
        <strain evidence="9">KPL2773</strain>
    </source>
</reference>
<feature type="region of interest" description="Disordered" evidence="6">
    <location>
        <begin position="462"/>
        <end position="494"/>
    </location>
</feature>
<dbReference type="InterPro" id="IPR016162">
    <property type="entry name" value="Ald_DH_N"/>
</dbReference>
<dbReference type="RefSeq" id="WP_023018455.1">
    <property type="nucleotide sequence ID" value="NZ_CP137212.1"/>
</dbReference>
<dbReference type="EMBL" id="JASNVH010000019">
    <property type="protein sequence ID" value="MDK4307862.1"/>
    <property type="molecule type" value="Genomic_DNA"/>
</dbReference>
<dbReference type="PANTHER" id="PTHR42862">
    <property type="entry name" value="DELTA-1-PYRROLINE-5-CARBOXYLATE DEHYDROGENASE 1, ISOFORM A-RELATED"/>
    <property type="match status" value="1"/>
</dbReference>
<dbReference type="InterPro" id="IPR016160">
    <property type="entry name" value="Ald_DH_CS_CYS"/>
</dbReference>
<dbReference type="InterPro" id="IPR015590">
    <property type="entry name" value="Aldehyde_DH_dom"/>
</dbReference>
<evidence type="ECO:0000256" key="1">
    <source>
        <dbReference type="ARBA" id="ARBA00004786"/>
    </source>
</evidence>
<dbReference type="GeneID" id="42782104"/>
<dbReference type="PROSITE" id="PS00070">
    <property type="entry name" value="ALDEHYDE_DEHYDR_CYS"/>
    <property type="match status" value="1"/>
</dbReference>
<dbReference type="GO" id="GO:0010133">
    <property type="term" value="P:L-proline catabolic process to L-glutamate"/>
    <property type="evidence" value="ECO:0007669"/>
    <property type="project" value="TreeGrafter"/>
</dbReference>
<dbReference type="GO" id="GO:0003842">
    <property type="term" value="F:L-glutamate gamma-semialdehyde dehydrogenase activity"/>
    <property type="evidence" value="ECO:0007669"/>
    <property type="project" value="UniProtKB-EC"/>
</dbReference>
<keyword evidence="4" id="KW-0520">NAD</keyword>
<dbReference type="Gene3D" id="3.20.20.220">
    <property type="match status" value="1"/>
</dbReference>
<evidence type="ECO:0000256" key="4">
    <source>
        <dbReference type="ARBA" id="ARBA00023027"/>
    </source>
</evidence>
<evidence type="ECO:0000256" key="6">
    <source>
        <dbReference type="SAM" id="MobiDB-lite"/>
    </source>
</evidence>
<proteinExistence type="predicted"/>
<dbReference type="InterPro" id="IPR016163">
    <property type="entry name" value="Ald_DH_C"/>
</dbReference>
<feature type="domain" description="Aldehyde dehydrogenase" evidence="7">
    <location>
        <begin position="520"/>
        <end position="942"/>
    </location>
</feature>
<organism evidence="9 10">
    <name type="scientific">Corynebacterium pseudodiphtheriticum</name>
    <dbReference type="NCBI Taxonomy" id="37637"/>
    <lineage>
        <taxon>Bacteria</taxon>
        <taxon>Bacillati</taxon>
        <taxon>Actinomycetota</taxon>
        <taxon>Actinomycetes</taxon>
        <taxon>Mycobacteriales</taxon>
        <taxon>Corynebacteriaceae</taxon>
        <taxon>Corynebacterium</taxon>
    </lineage>
</organism>
<evidence type="ECO:0000256" key="5">
    <source>
        <dbReference type="ARBA" id="ARBA00048142"/>
    </source>
</evidence>
<dbReference type="GO" id="GO:0009898">
    <property type="term" value="C:cytoplasmic side of plasma membrane"/>
    <property type="evidence" value="ECO:0007669"/>
    <property type="project" value="TreeGrafter"/>
</dbReference>
<dbReference type="GO" id="GO:0004657">
    <property type="term" value="F:proline dehydrogenase activity"/>
    <property type="evidence" value="ECO:0007669"/>
    <property type="project" value="UniProtKB-ARBA"/>
</dbReference>
<accession>A0AAP4BS31</accession>
<dbReference type="Gene3D" id="3.40.309.10">
    <property type="entry name" value="Aldehyde Dehydrogenase, Chain A, domain 2"/>
    <property type="match status" value="1"/>
</dbReference>
<comment type="caution">
    <text evidence="9">The sequence shown here is derived from an EMBL/GenBank/DDBJ whole genome shotgun (WGS) entry which is preliminary data.</text>
</comment>
<feature type="domain" description="Proline dehydrogenase" evidence="8">
    <location>
        <begin position="138"/>
        <end position="427"/>
    </location>
</feature>
<dbReference type="SUPFAM" id="SSF51730">
    <property type="entry name" value="FAD-linked oxidoreductase"/>
    <property type="match status" value="1"/>
</dbReference>
<dbReference type="InterPro" id="IPR029041">
    <property type="entry name" value="FAD-linked_oxidoreductase-like"/>
</dbReference>
<dbReference type="InterPro" id="IPR002872">
    <property type="entry name" value="Proline_DH_dom"/>
</dbReference>
<dbReference type="InterPro" id="IPR050485">
    <property type="entry name" value="Proline_metab_enzyme"/>
</dbReference>
<dbReference type="Pfam" id="PF01619">
    <property type="entry name" value="Pro_dh"/>
    <property type="match status" value="1"/>
</dbReference>
<name>A0AAP4BS31_9CORY</name>
<evidence type="ECO:0000259" key="8">
    <source>
        <dbReference type="Pfam" id="PF01619"/>
    </source>
</evidence>
<protein>
    <recommendedName>
        <fullName evidence="2">L-glutamate gamma-semialdehyde dehydrogenase</fullName>
        <ecNumber evidence="2">1.2.1.88</ecNumber>
    </recommendedName>
</protein>
<dbReference type="PANTHER" id="PTHR42862:SF1">
    <property type="entry name" value="DELTA-1-PYRROLINE-5-CARBOXYLATE DEHYDROGENASE 2, ISOFORM A-RELATED"/>
    <property type="match status" value="1"/>
</dbReference>
<evidence type="ECO:0000313" key="10">
    <source>
        <dbReference type="Proteomes" id="UP001224412"/>
    </source>
</evidence>
<dbReference type="EC" id="1.2.1.88" evidence="2"/>
<dbReference type="Proteomes" id="UP001224412">
    <property type="component" value="Unassembled WGS sequence"/>
</dbReference>
<evidence type="ECO:0000256" key="2">
    <source>
        <dbReference type="ARBA" id="ARBA00012884"/>
    </source>
</evidence>
<keyword evidence="3" id="KW-0560">Oxidoreductase</keyword>
<gene>
    <name evidence="9" type="ORF">QPX42_09980</name>
</gene>
<evidence type="ECO:0000259" key="7">
    <source>
        <dbReference type="Pfam" id="PF00171"/>
    </source>
</evidence>
<dbReference type="Pfam" id="PF00171">
    <property type="entry name" value="Aldedh"/>
    <property type="match status" value="1"/>
</dbReference>